<dbReference type="CDD" id="cd03018">
    <property type="entry name" value="PRX_AhpE_like"/>
    <property type="match status" value="1"/>
</dbReference>
<dbReference type="Gene3D" id="3.40.30.10">
    <property type="entry name" value="Glutaredoxin"/>
    <property type="match status" value="1"/>
</dbReference>
<evidence type="ECO:0000256" key="2">
    <source>
        <dbReference type="ARBA" id="ARBA00022862"/>
    </source>
</evidence>
<keyword evidence="7" id="KW-1185">Reference proteome</keyword>
<dbReference type="Proteomes" id="UP001595685">
    <property type="component" value="Unassembled WGS sequence"/>
</dbReference>
<protein>
    <submittedName>
        <fullName evidence="6">Peroxiredoxin</fullName>
    </submittedName>
</protein>
<sequence length="165" mass="17870">MTDIGIPTEGALPEVGTPAPDFRLPDQHGQEVSLTDLLHDGGNRAALVVFYPFAFSGTCTGELCEIRDDLGSFANDDVQVVGISCDPKHALRAWSDAEGYRFPLLSDFWPHGEVARRYGVFMPGLGFATRGSFLVDSTGVLRWSTVQGPGQPRDPQAYRDALASL</sequence>
<evidence type="ECO:0000313" key="7">
    <source>
        <dbReference type="Proteomes" id="UP001595685"/>
    </source>
</evidence>
<keyword evidence="2" id="KW-0049">Antioxidant</keyword>
<dbReference type="InterPro" id="IPR013766">
    <property type="entry name" value="Thioredoxin_domain"/>
</dbReference>
<proteinExistence type="predicted"/>
<dbReference type="RefSeq" id="WP_340291802.1">
    <property type="nucleotide sequence ID" value="NZ_JBBEOI010000050.1"/>
</dbReference>
<evidence type="ECO:0000256" key="3">
    <source>
        <dbReference type="ARBA" id="ARBA00023002"/>
    </source>
</evidence>
<dbReference type="PROSITE" id="PS51352">
    <property type="entry name" value="THIOREDOXIN_2"/>
    <property type="match status" value="1"/>
</dbReference>
<gene>
    <name evidence="6" type="ORF">ACFOLH_06760</name>
</gene>
<evidence type="ECO:0000313" key="6">
    <source>
        <dbReference type="EMBL" id="MFC3688040.1"/>
    </source>
</evidence>
<keyword evidence="3" id="KW-0560">Oxidoreductase</keyword>
<feature type="domain" description="Thioredoxin" evidence="5">
    <location>
        <begin position="13"/>
        <end position="165"/>
    </location>
</feature>
<evidence type="ECO:0000256" key="1">
    <source>
        <dbReference type="ARBA" id="ARBA00022559"/>
    </source>
</evidence>
<dbReference type="InterPro" id="IPR050455">
    <property type="entry name" value="Tpx_Peroxidase_subfamily"/>
</dbReference>
<dbReference type="PANTHER" id="PTHR43110">
    <property type="entry name" value="THIOL PEROXIDASE"/>
    <property type="match status" value="1"/>
</dbReference>
<dbReference type="InterPro" id="IPR000866">
    <property type="entry name" value="AhpC/TSA"/>
</dbReference>
<dbReference type="PIRSF" id="PIRSF000239">
    <property type="entry name" value="AHPC"/>
    <property type="match status" value="1"/>
</dbReference>
<organism evidence="6 7">
    <name type="scientific">Aquipuribacter hungaricus</name>
    <dbReference type="NCBI Taxonomy" id="545624"/>
    <lineage>
        <taxon>Bacteria</taxon>
        <taxon>Bacillati</taxon>
        <taxon>Actinomycetota</taxon>
        <taxon>Actinomycetes</taxon>
        <taxon>Micrococcales</taxon>
        <taxon>Intrasporangiaceae</taxon>
        <taxon>Aquipuribacter</taxon>
    </lineage>
</organism>
<evidence type="ECO:0000256" key="4">
    <source>
        <dbReference type="ARBA" id="ARBA00023284"/>
    </source>
</evidence>
<comment type="caution">
    <text evidence="6">The sequence shown here is derived from an EMBL/GenBank/DDBJ whole genome shotgun (WGS) entry which is preliminary data.</text>
</comment>
<reference evidence="7" key="1">
    <citation type="journal article" date="2019" name="Int. J. Syst. Evol. Microbiol.">
        <title>The Global Catalogue of Microorganisms (GCM) 10K type strain sequencing project: providing services to taxonomists for standard genome sequencing and annotation.</title>
        <authorList>
            <consortium name="The Broad Institute Genomics Platform"/>
            <consortium name="The Broad Institute Genome Sequencing Center for Infectious Disease"/>
            <person name="Wu L."/>
            <person name="Ma J."/>
        </authorList>
    </citation>
    <scope>NUCLEOTIDE SEQUENCE [LARGE SCALE GENOMIC DNA]</scope>
    <source>
        <strain evidence="7">NCAIM B.02333</strain>
    </source>
</reference>
<name>A0ABV7WE16_9MICO</name>
<accession>A0ABV7WE16</accession>
<evidence type="ECO:0000259" key="5">
    <source>
        <dbReference type="PROSITE" id="PS51352"/>
    </source>
</evidence>
<dbReference type="InterPro" id="IPR024706">
    <property type="entry name" value="Peroxiredoxin_AhpC-typ"/>
</dbReference>
<dbReference type="PANTHER" id="PTHR43110:SF1">
    <property type="entry name" value="THIOL PEROXIDASE"/>
    <property type="match status" value="1"/>
</dbReference>
<dbReference type="SUPFAM" id="SSF52833">
    <property type="entry name" value="Thioredoxin-like"/>
    <property type="match status" value="1"/>
</dbReference>
<keyword evidence="4" id="KW-0676">Redox-active center</keyword>
<dbReference type="InterPro" id="IPR036249">
    <property type="entry name" value="Thioredoxin-like_sf"/>
</dbReference>
<keyword evidence="1" id="KW-0575">Peroxidase</keyword>
<dbReference type="EMBL" id="JBHRWW010000003">
    <property type="protein sequence ID" value="MFC3688040.1"/>
    <property type="molecule type" value="Genomic_DNA"/>
</dbReference>
<dbReference type="Pfam" id="PF00578">
    <property type="entry name" value="AhpC-TSA"/>
    <property type="match status" value="1"/>
</dbReference>